<dbReference type="eggNOG" id="KOG0192">
    <property type="taxonomic scope" value="Eukaryota"/>
</dbReference>
<dbReference type="SUPFAM" id="SSF56112">
    <property type="entry name" value="Protein kinase-like (PK-like)"/>
    <property type="match status" value="2"/>
</dbReference>
<evidence type="ECO:0000256" key="5">
    <source>
        <dbReference type="ARBA" id="ARBA00022777"/>
    </source>
</evidence>
<proteinExistence type="inferred from homology"/>
<dbReference type="AlphaFoldDB" id="A0A0Q9WJJ9"/>
<evidence type="ECO:0000256" key="2">
    <source>
        <dbReference type="ARBA" id="ARBA00022527"/>
    </source>
</evidence>
<dbReference type="GO" id="GO:0005524">
    <property type="term" value="F:ATP binding"/>
    <property type="evidence" value="ECO:0007669"/>
    <property type="project" value="UniProtKB-KW"/>
</dbReference>
<organism evidence="8 9">
    <name type="scientific">Drosophila virilis</name>
    <name type="common">Fruit fly</name>
    <dbReference type="NCBI Taxonomy" id="7244"/>
    <lineage>
        <taxon>Eukaryota</taxon>
        <taxon>Metazoa</taxon>
        <taxon>Ecdysozoa</taxon>
        <taxon>Arthropoda</taxon>
        <taxon>Hexapoda</taxon>
        <taxon>Insecta</taxon>
        <taxon>Pterygota</taxon>
        <taxon>Neoptera</taxon>
        <taxon>Endopterygota</taxon>
        <taxon>Diptera</taxon>
        <taxon>Brachycera</taxon>
        <taxon>Muscomorpha</taxon>
        <taxon>Ephydroidea</taxon>
        <taxon>Drosophilidae</taxon>
        <taxon>Drosophila</taxon>
    </lineage>
</organism>
<name>A0A0Q9WJJ9_DROVI</name>
<keyword evidence="6" id="KW-0067">ATP-binding</keyword>
<dbReference type="Gene3D" id="1.10.510.10">
    <property type="entry name" value="Transferase(Phosphotransferase) domain 1"/>
    <property type="match status" value="2"/>
</dbReference>
<dbReference type="PANTHER" id="PTHR46716">
    <property type="entry name" value="MITOGEN-ACTIVATED PROTEIN KINASE KINASE KINASE 7"/>
    <property type="match status" value="1"/>
</dbReference>
<accession>A0A0Q9WJJ9</accession>
<sequence length="562" mass="64296">MTTTSNTVNLRHLNIELTEVIGKGNFTIAYKVTRDRKVFAAKIYYYFYANYEWLKIRYQQLYTIKHPNILNSHGSEKLPGKVIAVFMEYADGGSLHNYIHGSGKYTRNNAYDWMIQLAKGLAYLHGLKPSPICHGNLKPENLFLTENYSCLKIGDLASGVEFISNCYTPPEACLNRPRDFCTISLDLIHTYILESNKGCYTEKYDIYGFGVILWEVLTRRRPVFKNICELLTCLPNDVGSSNVKSLIARCSQDDPHRRPMMKDVVGDLLQIRNGVVTYTQESKATEEKPIFKALKEYPDLKLGEVMGQGSFGAVYKATLRGAQVAVKRYFFNNTQGNQGIEREVRYLSRVNHENIIKLYGTMVDEEGKTLVVMEYADCGSLHNYLYDNGEQKPNYIYTLALKWMHQLAKGIAYLHAMKPRSVIHRDLKPHNLLLTNGYRTLKIADFGTVTELATVMTSNVGTASYMAPEVVCSKVYTEKSDVFSFGIVLWEVLARKRPFYHLQNREPFAILYQIGIGKHPILEDVKNYPNVKLLRYVIRSCWIIEPKERPTMELLASCLADC</sequence>
<dbReference type="OrthoDB" id="10261027at2759"/>
<feature type="domain" description="Protein kinase" evidence="7">
    <location>
        <begin position="300"/>
        <end position="562"/>
    </location>
</feature>
<evidence type="ECO:0000259" key="7">
    <source>
        <dbReference type="PROSITE" id="PS50011"/>
    </source>
</evidence>
<keyword evidence="4" id="KW-0547">Nucleotide-binding</keyword>
<dbReference type="PROSITE" id="PS00108">
    <property type="entry name" value="PROTEIN_KINASE_ST"/>
    <property type="match status" value="1"/>
</dbReference>
<evidence type="ECO:0000256" key="1">
    <source>
        <dbReference type="ARBA" id="ARBA00006529"/>
    </source>
</evidence>
<keyword evidence="3" id="KW-0808">Transferase</keyword>
<evidence type="ECO:0000313" key="9">
    <source>
        <dbReference type="Proteomes" id="UP000008792"/>
    </source>
</evidence>
<keyword evidence="5" id="KW-0418">Kinase</keyword>
<dbReference type="GO" id="GO:0019899">
    <property type="term" value="F:enzyme binding"/>
    <property type="evidence" value="ECO:0007669"/>
    <property type="project" value="UniProtKB-ARBA"/>
</dbReference>
<dbReference type="InterPro" id="IPR008271">
    <property type="entry name" value="Ser/Thr_kinase_AS"/>
</dbReference>
<dbReference type="SMR" id="A0A0Q9WJJ9"/>
<feature type="domain" description="Protein kinase" evidence="7">
    <location>
        <begin position="15"/>
        <end position="269"/>
    </location>
</feature>
<keyword evidence="9" id="KW-1185">Reference proteome</keyword>
<dbReference type="GO" id="GO:0004709">
    <property type="term" value="F:MAP kinase kinase kinase activity"/>
    <property type="evidence" value="ECO:0007669"/>
    <property type="project" value="TreeGrafter"/>
</dbReference>
<evidence type="ECO:0000313" key="8">
    <source>
        <dbReference type="EMBL" id="KRF81364.1"/>
    </source>
</evidence>
<dbReference type="InterPro" id="IPR011009">
    <property type="entry name" value="Kinase-like_dom_sf"/>
</dbReference>
<dbReference type="Gene3D" id="3.30.200.20">
    <property type="entry name" value="Phosphorylase Kinase, domain 1"/>
    <property type="match status" value="1"/>
</dbReference>
<evidence type="ECO:0000256" key="3">
    <source>
        <dbReference type="ARBA" id="ARBA00022679"/>
    </source>
</evidence>
<dbReference type="PANTHER" id="PTHR46716:SF1">
    <property type="entry name" value="MITOGEN-ACTIVATED PROTEIN KINASE KINASE KINASE 7"/>
    <property type="match status" value="1"/>
</dbReference>
<dbReference type="InterPro" id="IPR000719">
    <property type="entry name" value="Prot_kinase_dom"/>
</dbReference>
<comment type="similarity">
    <text evidence="1">Belongs to the protein kinase superfamily. STE Ser/Thr protein kinase family. MAP kinase kinase kinase subfamily.</text>
</comment>
<gene>
    <name evidence="8" type="primary">Dvir\GJ17190</name>
    <name evidence="8" type="ORF">Dvir_GJ17190</name>
</gene>
<dbReference type="PROSITE" id="PS50011">
    <property type="entry name" value="PROTEIN_KINASE_DOM"/>
    <property type="match status" value="2"/>
</dbReference>
<dbReference type="Proteomes" id="UP000008792">
    <property type="component" value="Unassembled WGS sequence"/>
</dbReference>
<keyword evidence="2" id="KW-0723">Serine/threonine-protein kinase</keyword>
<dbReference type="Pfam" id="PF00069">
    <property type="entry name" value="Pkinase"/>
    <property type="match status" value="2"/>
</dbReference>
<dbReference type="SMART" id="SM00220">
    <property type="entry name" value="S_TKc"/>
    <property type="match status" value="2"/>
</dbReference>
<evidence type="ECO:0000256" key="6">
    <source>
        <dbReference type="ARBA" id="ARBA00022840"/>
    </source>
</evidence>
<protein>
    <submittedName>
        <fullName evidence="8">Uncharacterized protein, isoform B</fullName>
    </submittedName>
</protein>
<dbReference type="GO" id="GO:0007254">
    <property type="term" value="P:JNK cascade"/>
    <property type="evidence" value="ECO:0007669"/>
    <property type="project" value="TreeGrafter"/>
</dbReference>
<dbReference type="GO" id="GO:0006955">
    <property type="term" value="P:immune response"/>
    <property type="evidence" value="ECO:0007669"/>
    <property type="project" value="TreeGrafter"/>
</dbReference>
<reference evidence="8 9" key="1">
    <citation type="journal article" date="2007" name="Nature">
        <title>Evolution of genes and genomes on the Drosophila phylogeny.</title>
        <authorList>
            <consortium name="Drosophila 12 Genomes Consortium"/>
            <person name="Clark A.G."/>
            <person name="Eisen M.B."/>
            <person name="Smith D.R."/>
            <person name="Bergman C.M."/>
            <person name="Oliver B."/>
            <person name="Markow T.A."/>
            <person name="Kaufman T.C."/>
            <person name="Kellis M."/>
            <person name="Gelbart W."/>
            <person name="Iyer V.N."/>
            <person name="Pollard D.A."/>
            <person name="Sackton T.B."/>
            <person name="Larracuente A.M."/>
            <person name="Singh N.D."/>
            <person name="Abad J.P."/>
            <person name="Abt D.N."/>
            <person name="Adryan B."/>
            <person name="Aguade M."/>
            <person name="Akashi H."/>
            <person name="Anderson W.W."/>
            <person name="Aquadro C.F."/>
            <person name="Ardell D.H."/>
            <person name="Arguello R."/>
            <person name="Artieri C.G."/>
            <person name="Barbash D.A."/>
            <person name="Barker D."/>
            <person name="Barsanti P."/>
            <person name="Batterham P."/>
            <person name="Batzoglou S."/>
            <person name="Begun D."/>
            <person name="Bhutkar A."/>
            <person name="Blanco E."/>
            <person name="Bosak S.A."/>
            <person name="Bradley R.K."/>
            <person name="Brand A.D."/>
            <person name="Brent M.R."/>
            <person name="Brooks A.N."/>
            <person name="Brown R.H."/>
            <person name="Butlin R.K."/>
            <person name="Caggese C."/>
            <person name="Calvi B.R."/>
            <person name="Bernardo de Carvalho A."/>
            <person name="Caspi A."/>
            <person name="Castrezana S."/>
            <person name="Celniker S.E."/>
            <person name="Chang J.L."/>
            <person name="Chapple C."/>
            <person name="Chatterji S."/>
            <person name="Chinwalla A."/>
            <person name="Civetta A."/>
            <person name="Clifton S.W."/>
            <person name="Comeron J.M."/>
            <person name="Costello J.C."/>
            <person name="Coyne J.A."/>
            <person name="Daub J."/>
            <person name="David R.G."/>
            <person name="Delcher A.L."/>
            <person name="Delehaunty K."/>
            <person name="Do C.B."/>
            <person name="Ebling H."/>
            <person name="Edwards K."/>
            <person name="Eickbush T."/>
            <person name="Evans J.D."/>
            <person name="Filipski A."/>
            <person name="Findeiss S."/>
            <person name="Freyhult E."/>
            <person name="Fulton L."/>
            <person name="Fulton R."/>
            <person name="Garcia A.C."/>
            <person name="Gardiner A."/>
            <person name="Garfield D.A."/>
            <person name="Garvin B.E."/>
            <person name="Gibson G."/>
            <person name="Gilbert D."/>
            <person name="Gnerre S."/>
            <person name="Godfrey J."/>
            <person name="Good R."/>
            <person name="Gotea V."/>
            <person name="Gravely B."/>
            <person name="Greenberg A.J."/>
            <person name="Griffiths-Jones S."/>
            <person name="Gross S."/>
            <person name="Guigo R."/>
            <person name="Gustafson E.A."/>
            <person name="Haerty W."/>
            <person name="Hahn M.W."/>
            <person name="Halligan D.L."/>
            <person name="Halpern A.L."/>
            <person name="Halter G.M."/>
            <person name="Han M.V."/>
            <person name="Heger A."/>
            <person name="Hillier L."/>
            <person name="Hinrichs A.S."/>
            <person name="Holmes I."/>
            <person name="Hoskins R.A."/>
            <person name="Hubisz M.J."/>
            <person name="Hultmark D."/>
            <person name="Huntley M.A."/>
            <person name="Jaffe D.B."/>
            <person name="Jagadeeshan S."/>
            <person name="Jeck W.R."/>
            <person name="Johnson J."/>
            <person name="Jones C.D."/>
            <person name="Jordan W.C."/>
            <person name="Karpen G.H."/>
            <person name="Kataoka E."/>
            <person name="Keightley P.D."/>
            <person name="Kheradpour P."/>
            <person name="Kirkness E.F."/>
            <person name="Koerich L.B."/>
            <person name="Kristiansen K."/>
            <person name="Kudrna D."/>
            <person name="Kulathinal R.J."/>
            <person name="Kumar S."/>
            <person name="Kwok R."/>
            <person name="Lander E."/>
            <person name="Langley C.H."/>
            <person name="Lapoint R."/>
            <person name="Lazzaro B.P."/>
            <person name="Lee S.J."/>
            <person name="Levesque L."/>
            <person name="Li R."/>
            <person name="Lin C.F."/>
            <person name="Lin M.F."/>
            <person name="Lindblad-Toh K."/>
            <person name="Llopart A."/>
            <person name="Long M."/>
            <person name="Low L."/>
            <person name="Lozovsky E."/>
            <person name="Lu J."/>
            <person name="Luo M."/>
            <person name="Machado C.A."/>
            <person name="Makalowski W."/>
            <person name="Marzo M."/>
            <person name="Matsuda M."/>
            <person name="Matzkin L."/>
            <person name="McAllister B."/>
            <person name="McBride C.S."/>
            <person name="McKernan B."/>
            <person name="McKernan K."/>
            <person name="Mendez-Lago M."/>
            <person name="Minx P."/>
            <person name="Mollenhauer M.U."/>
            <person name="Montooth K."/>
            <person name="Mount S.M."/>
            <person name="Mu X."/>
            <person name="Myers E."/>
            <person name="Negre B."/>
            <person name="Newfeld S."/>
            <person name="Nielsen R."/>
            <person name="Noor M.A."/>
            <person name="O'Grady P."/>
            <person name="Pachter L."/>
            <person name="Papaceit M."/>
            <person name="Parisi M.J."/>
            <person name="Parisi M."/>
            <person name="Parts L."/>
            <person name="Pedersen J.S."/>
            <person name="Pesole G."/>
            <person name="Phillippy A.M."/>
            <person name="Ponting C.P."/>
            <person name="Pop M."/>
            <person name="Porcelli D."/>
            <person name="Powell J.R."/>
            <person name="Prohaska S."/>
            <person name="Pruitt K."/>
            <person name="Puig M."/>
            <person name="Quesneville H."/>
            <person name="Ram K.R."/>
            <person name="Rand D."/>
            <person name="Rasmussen M.D."/>
            <person name="Reed L.K."/>
            <person name="Reenan R."/>
            <person name="Reily A."/>
            <person name="Remington K.A."/>
            <person name="Rieger T.T."/>
            <person name="Ritchie M.G."/>
            <person name="Robin C."/>
            <person name="Rogers Y.H."/>
            <person name="Rohde C."/>
            <person name="Rozas J."/>
            <person name="Rubenfield M.J."/>
            <person name="Ruiz A."/>
            <person name="Russo S."/>
            <person name="Salzberg S.L."/>
            <person name="Sanchez-Gracia A."/>
            <person name="Saranga D.J."/>
            <person name="Sato H."/>
            <person name="Schaeffer S.W."/>
            <person name="Schatz M.C."/>
            <person name="Schlenke T."/>
            <person name="Schwartz R."/>
            <person name="Segarra C."/>
            <person name="Singh R.S."/>
            <person name="Sirot L."/>
            <person name="Sirota M."/>
            <person name="Sisneros N.B."/>
            <person name="Smith C.D."/>
            <person name="Smith T.F."/>
            <person name="Spieth J."/>
            <person name="Stage D.E."/>
            <person name="Stark A."/>
            <person name="Stephan W."/>
            <person name="Strausberg R.L."/>
            <person name="Strempel S."/>
            <person name="Sturgill D."/>
            <person name="Sutton G."/>
            <person name="Sutton G.G."/>
            <person name="Tao W."/>
            <person name="Teichmann S."/>
            <person name="Tobari Y.N."/>
            <person name="Tomimura Y."/>
            <person name="Tsolas J.M."/>
            <person name="Valente V.L."/>
            <person name="Venter E."/>
            <person name="Venter J.C."/>
            <person name="Vicario S."/>
            <person name="Vieira F.G."/>
            <person name="Vilella A.J."/>
            <person name="Villasante A."/>
            <person name="Walenz B."/>
            <person name="Wang J."/>
            <person name="Wasserman M."/>
            <person name="Watts T."/>
            <person name="Wilson D."/>
            <person name="Wilson R.K."/>
            <person name="Wing R.A."/>
            <person name="Wolfner M.F."/>
            <person name="Wong A."/>
            <person name="Wong G.K."/>
            <person name="Wu C.I."/>
            <person name="Wu G."/>
            <person name="Yamamoto D."/>
            <person name="Yang H.P."/>
            <person name="Yang S.P."/>
            <person name="Yorke J.A."/>
            <person name="Yoshida K."/>
            <person name="Zdobnov E."/>
            <person name="Zhang P."/>
            <person name="Zhang Y."/>
            <person name="Zimin A.V."/>
            <person name="Baldwin J."/>
            <person name="Abdouelleil A."/>
            <person name="Abdulkadir J."/>
            <person name="Abebe A."/>
            <person name="Abera B."/>
            <person name="Abreu J."/>
            <person name="Acer S.C."/>
            <person name="Aftuck L."/>
            <person name="Alexander A."/>
            <person name="An P."/>
            <person name="Anderson E."/>
            <person name="Anderson S."/>
            <person name="Arachi H."/>
            <person name="Azer M."/>
            <person name="Bachantsang P."/>
            <person name="Barry A."/>
            <person name="Bayul T."/>
            <person name="Berlin A."/>
            <person name="Bessette D."/>
            <person name="Bloom T."/>
            <person name="Blye J."/>
            <person name="Boguslavskiy L."/>
            <person name="Bonnet C."/>
            <person name="Boukhgalter B."/>
            <person name="Bourzgui I."/>
            <person name="Brown A."/>
            <person name="Cahill P."/>
            <person name="Channer S."/>
            <person name="Cheshatsang Y."/>
            <person name="Chuda L."/>
            <person name="Citroen M."/>
            <person name="Collymore A."/>
            <person name="Cooke P."/>
            <person name="Costello M."/>
            <person name="D'Aco K."/>
            <person name="Daza R."/>
            <person name="De Haan G."/>
            <person name="DeGray S."/>
            <person name="DeMaso C."/>
            <person name="Dhargay N."/>
            <person name="Dooley K."/>
            <person name="Dooley E."/>
            <person name="Doricent M."/>
            <person name="Dorje P."/>
            <person name="Dorjee K."/>
            <person name="Dupes A."/>
            <person name="Elong R."/>
            <person name="Falk J."/>
            <person name="Farina A."/>
            <person name="Faro S."/>
            <person name="Ferguson D."/>
            <person name="Fisher S."/>
            <person name="Foley C.D."/>
            <person name="Franke A."/>
            <person name="Friedrich D."/>
            <person name="Gadbois L."/>
            <person name="Gearin G."/>
            <person name="Gearin C.R."/>
            <person name="Giannoukos G."/>
            <person name="Goode T."/>
            <person name="Graham J."/>
            <person name="Grandbois E."/>
            <person name="Grewal S."/>
            <person name="Gyaltsen K."/>
            <person name="Hafez N."/>
            <person name="Hagos B."/>
            <person name="Hall J."/>
            <person name="Henson C."/>
            <person name="Hollinger A."/>
            <person name="Honan T."/>
            <person name="Huard M.D."/>
            <person name="Hughes L."/>
            <person name="Hurhula B."/>
            <person name="Husby M.E."/>
            <person name="Kamat A."/>
            <person name="Kanga B."/>
            <person name="Kashin S."/>
            <person name="Khazanovich D."/>
            <person name="Kisner P."/>
            <person name="Lance K."/>
            <person name="Lara M."/>
            <person name="Lee W."/>
            <person name="Lennon N."/>
            <person name="Letendre F."/>
            <person name="LeVine R."/>
            <person name="Lipovsky A."/>
            <person name="Liu X."/>
            <person name="Liu J."/>
            <person name="Liu S."/>
            <person name="Lokyitsang T."/>
            <person name="Lokyitsang Y."/>
            <person name="Lubonja R."/>
            <person name="Lui A."/>
            <person name="MacDonald P."/>
            <person name="Magnisalis V."/>
            <person name="Maru K."/>
            <person name="Matthews C."/>
            <person name="McCusker W."/>
            <person name="McDonough S."/>
            <person name="Mehta T."/>
            <person name="Meldrim J."/>
            <person name="Meneus L."/>
            <person name="Mihai O."/>
            <person name="Mihalev A."/>
            <person name="Mihova T."/>
            <person name="Mittelman R."/>
            <person name="Mlenga V."/>
            <person name="Montmayeur A."/>
            <person name="Mulrain L."/>
            <person name="Navidi A."/>
            <person name="Naylor J."/>
            <person name="Negash T."/>
            <person name="Nguyen T."/>
            <person name="Nguyen N."/>
            <person name="Nicol R."/>
            <person name="Norbu C."/>
            <person name="Norbu N."/>
            <person name="Novod N."/>
            <person name="O'Neill B."/>
            <person name="Osman S."/>
            <person name="Markiewicz E."/>
            <person name="Oyono O.L."/>
            <person name="Patti C."/>
            <person name="Phunkhang P."/>
            <person name="Pierre F."/>
            <person name="Priest M."/>
            <person name="Raghuraman S."/>
            <person name="Rege F."/>
            <person name="Reyes R."/>
            <person name="Rise C."/>
            <person name="Rogov P."/>
            <person name="Ross K."/>
            <person name="Ryan E."/>
            <person name="Settipalli S."/>
            <person name="Shea T."/>
            <person name="Sherpa N."/>
            <person name="Shi L."/>
            <person name="Shih D."/>
            <person name="Sparrow T."/>
            <person name="Spaulding J."/>
            <person name="Stalker J."/>
            <person name="Stange-Thomann N."/>
            <person name="Stavropoulos S."/>
            <person name="Stone C."/>
            <person name="Strader C."/>
            <person name="Tesfaye S."/>
            <person name="Thomson T."/>
            <person name="Thoulutsang Y."/>
            <person name="Thoulutsang D."/>
            <person name="Topham K."/>
            <person name="Topping I."/>
            <person name="Tsamla T."/>
            <person name="Vassiliev H."/>
            <person name="Vo A."/>
            <person name="Wangchuk T."/>
            <person name="Wangdi T."/>
            <person name="Weiand M."/>
            <person name="Wilkinson J."/>
            <person name="Wilson A."/>
            <person name="Yadav S."/>
            <person name="Young G."/>
            <person name="Yu Q."/>
            <person name="Zembek L."/>
            <person name="Zhong D."/>
            <person name="Zimmer A."/>
            <person name="Zwirko Z."/>
            <person name="Jaffe D.B."/>
            <person name="Alvarez P."/>
            <person name="Brockman W."/>
            <person name="Butler J."/>
            <person name="Chin C."/>
            <person name="Gnerre S."/>
            <person name="Grabherr M."/>
            <person name="Kleber M."/>
            <person name="Mauceli E."/>
            <person name="MacCallum I."/>
        </authorList>
    </citation>
    <scope>NUCLEOTIDE SEQUENCE [LARGE SCALE GENOMIC DNA]</scope>
    <source>
        <strain evidence="9">Tucson 15010-1051.87</strain>
    </source>
</reference>
<evidence type="ECO:0000256" key="4">
    <source>
        <dbReference type="ARBA" id="ARBA00022741"/>
    </source>
</evidence>
<dbReference type="GO" id="GO:0043123">
    <property type="term" value="P:positive regulation of canonical NF-kappaB signal transduction"/>
    <property type="evidence" value="ECO:0007669"/>
    <property type="project" value="TreeGrafter"/>
</dbReference>
<dbReference type="EMBL" id="CH940649">
    <property type="protein sequence ID" value="KRF81364.1"/>
    <property type="molecule type" value="Genomic_DNA"/>
</dbReference>